<gene>
    <name evidence="2" type="ORF">B0H64DRAFT_427121</name>
</gene>
<evidence type="ECO:0000313" key="2">
    <source>
        <dbReference type="EMBL" id="KAK3291578.1"/>
    </source>
</evidence>
<dbReference type="GO" id="GO:0016491">
    <property type="term" value="F:oxidoreductase activity"/>
    <property type="evidence" value="ECO:0007669"/>
    <property type="project" value="InterPro"/>
</dbReference>
<dbReference type="Pfam" id="PF00107">
    <property type="entry name" value="ADH_zinc_N"/>
    <property type="match status" value="1"/>
</dbReference>
<dbReference type="Pfam" id="PF08240">
    <property type="entry name" value="ADH_N"/>
    <property type="match status" value="1"/>
</dbReference>
<keyword evidence="3" id="KW-1185">Reference proteome</keyword>
<accession>A0AAE0H7T7</accession>
<evidence type="ECO:0000259" key="1">
    <source>
        <dbReference type="SMART" id="SM00829"/>
    </source>
</evidence>
<reference evidence="2" key="2">
    <citation type="submission" date="2023-06" db="EMBL/GenBank/DDBJ databases">
        <authorList>
            <consortium name="Lawrence Berkeley National Laboratory"/>
            <person name="Haridas S."/>
            <person name="Hensen N."/>
            <person name="Bonometti L."/>
            <person name="Westerberg I."/>
            <person name="Brannstrom I.O."/>
            <person name="Guillou S."/>
            <person name="Cros-Aarteil S."/>
            <person name="Calhoun S."/>
            <person name="Kuo A."/>
            <person name="Mondo S."/>
            <person name="Pangilinan J."/>
            <person name="Riley R."/>
            <person name="Labutti K."/>
            <person name="Andreopoulos B."/>
            <person name="Lipzen A."/>
            <person name="Chen C."/>
            <person name="Yanf M."/>
            <person name="Daum C."/>
            <person name="Ng V."/>
            <person name="Clum A."/>
            <person name="Steindorff A."/>
            <person name="Ohm R."/>
            <person name="Martin F."/>
            <person name="Silar P."/>
            <person name="Natvig D."/>
            <person name="Lalanne C."/>
            <person name="Gautier V."/>
            <person name="Ament-Velasquez S.L."/>
            <person name="Kruys A."/>
            <person name="Hutchinson M.I."/>
            <person name="Powell A.J."/>
            <person name="Barry K."/>
            <person name="Miller A.N."/>
            <person name="Grigoriev I.V."/>
            <person name="Debuchy R."/>
            <person name="Gladieux P."/>
            <person name="Thoren M.H."/>
            <person name="Johannesson H."/>
        </authorList>
    </citation>
    <scope>NUCLEOTIDE SEQUENCE</scope>
    <source>
        <strain evidence="2">CBS 168.71</strain>
    </source>
</reference>
<dbReference type="InterPro" id="IPR020843">
    <property type="entry name" value="ER"/>
</dbReference>
<dbReference type="AlphaFoldDB" id="A0AAE0H7T7"/>
<dbReference type="InterPro" id="IPR036291">
    <property type="entry name" value="NAD(P)-bd_dom_sf"/>
</dbReference>
<dbReference type="PANTHER" id="PTHR45033:SF2">
    <property type="entry name" value="ZINC-TYPE ALCOHOL DEHYDROGENASE-LIKE PROTEIN C1773.06C"/>
    <property type="match status" value="1"/>
</dbReference>
<dbReference type="InterPro" id="IPR013149">
    <property type="entry name" value="ADH-like_C"/>
</dbReference>
<dbReference type="SUPFAM" id="SSF51735">
    <property type="entry name" value="NAD(P)-binding Rossmann-fold domains"/>
    <property type="match status" value="1"/>
</dbReference>
<dbReference type="GeneID" id="87842715"/>
<dbReference type="RefSeq" id="XP_062655092.1">
    <property type="nucleotide sequence ID" value="XM_062805767.1"/>
</dbReference>
<evidence type="ECO:0000313" key="3">
    <source>
        <dbReference type="Proteomes" id="UP001278766"/>
    </source>
</evidence>
<dbReference type="SUPFAM" id="SSF50129">
    <property type="entry name" value="GroES-like"/>
    <property type="match status" value="1"/>
</dbReference>
<dbReference type="EMBL" id="JAUEPN010000009">
    <property type="protein sequence ID" value="KAK3291578.1"/>
    <property type="molecule type" value="Genomic_DNA"/>
</dbReference>
<proteinExistence type="predicted"/>
<protein>
    <submittedName>
        <fullName evidence="2">Alcohol dehydrogenase</fullName>
    </submittedName>
</protein>
<organism evidence="2 3">
    <name type="scientific">Chaetomium fimeti</name>
    <dbReference type="NCBI Taxonomy" id="1854472"/>
    <lineage>
        <taxon>Eukaryota</taxon>
        <taxon>Fungi</taxon>
        <taxon>Dikarya</taxon>
        <taxon>Ascomycota</taxon>
        <taxon>Pezizomycotina</taxon>
        <taxon>Sordariomycetes</taxon>
        <taxon>Sordariomycetidae</taxon>
        <taxon>Sordariales</taxon>
        <taxon>Chaetomiaceae</taxon>
        <taxon>Chaetomium</taxon>
    </lineage>
</organism>
<dbReference type="Gene3D" id="3.40.50.720">
    <property type="entry name" value="NAD(P)-binding Rossmann-like Domain"/>
    <property type="match status" value="1"/>
</dbReference>
<dbReference type="PANTHER" id="PTHR45033">
    <property type="match status" value="1"/>
</dbReference>
<dbReference type="InterPro" id="IPR011032">
    <property type="entry name" value="GroES-like_sf"/>
</dbReference>
<reference evidence="2" key="1">
    <citation type="journal article" date="2023" name="Mol. Phylogenet. Evol.">
        <title>Genome-scale phylogeny and comparative genomics of the fungal order Sordariales.</title>
        <authorList>
            <person name="Hensen N."/>
            <person name="Bonometti L."/>
            <person name="Westerberg I."/>
            <person name="Brannstrom I.O."/>
            <person name="Guillou S."/>
            <person name="Cros-Aarteil S."/>
            <person name="Calhoun S."/>
            <person name="Haridas S."/>
            <person name="Kuo A."/>
            <person name="Mondo S."/>
            <person name="Pangilinan J."/>
            <person name="Riley R."/>
            <person name="LaButti K."/>
            <person name="Andreopoulos B."/>
            <person name="Lipzen A."/>
            <person name="Chen C."/>
            <person name="Yan M."/>
            <person name="Daum C."/>
            <person name="Ng V."/>
            <person name="Clum A."/>
            <person name="Steindorff A."/>
            <person name="Ohm R.A."/>
            <person name="Martin F."/>
            <person name="Silar P."/>
            <person name="Natvig D.O."/>
            <person name="Lalanne C."/>
            <person name="Gautier V."/>
            <person name="Ament-Velasquez S.L."/>
            <person name="Kruys A."/>
            <person name="Hutchinson M.I."/>
            <person name="Powell A.J."/>
            <person name="Barry K."/>
            <person name="Miller A.N."/>
            <person name="Grigoriev I.V."/>
            <person name="Debuchy R."/>
            <person name="Gladieux P."/>
            <person name="Hiltunen Thoren M."/>
            <person name="Johannesson H."/>
        </authorList>
    </citation>
    <scope>NUCLEOTIDE SEQUENCE</scope>
    <source>
        <strain evidence="2">CBS 168.71</strain>
    </source>
</reference>
<feature type="domain" description="Enoyl reductase (ER)" evidence="1">
    <location>
        <begin position="12"/>
        <end position="354"/>
    </location>
</feature>
<dbReference type="InterPro" id="IPR013154">
    <property type="entry name" value="ADH-like_N"/>
</dbReference>
<dbReference type="InterPro" id="IPR052711">
    <property type="entry name" value="Zinc_ADH-like"/>
</dbReference>
<dbReference type="Proteomes" id="UP001278766">
    <property type="component" value="Unassembled WGS sequence"/>
</dbReference>
<dbReference type="CDD" id="cd08276">
    <property type="entry name" value="MDR7"/>
    <property type="match status" value="1"/>
</dbReference>
<name>A0AAE0H7T7_9PEZI</name>
<sequence>MSRAWILDSQEGFEASLKFKEGVPIPGQADLPANGALVKLFAASLNYRELMIADPTSPIGPINTPLIPGCDGAGVVLAVGSSVRDFRVGDKVITYPAPAVPEAQDGDDSAAPGLPDASLMLGQGIDGTLRSVGVFTEKALVHAPASLGWTLAASLPCNWATAWNVLFGLGGKKAGPGTWVLVGGSGGLSVAALQLAVAAGATVVATTSSEEKEARLRTLGAAHTVNYLREPKEWAAKARDLTPSGRGFDIVVDVGGDETLLHSLSAVRLDGVVALVGLLGNKDAPSVPLVDVFQHGCIVRSLILGSREQLRQVVQFVDERKITPAIDDKVFELAETKDAYRFLSEKRHFAKVVIRIDH</sequence>
<dbReference type="Gene3D" id="3.90.180.10">
    <property type="entry name" value="Medium-chain alcohol dehydrogenases, catalytic domain"/>
    <property type="match status" value="1"/>
</dbReference>
<dbReference type="SMART" id="SM00829">
    <property type="entry name" value="PKS_ER"/>
    <property type="match status" value="1"/>
</dbReference>
<comment type="caution">
    <text evidence="2">The sequence shown here is derived from an EMBL/GenBank/DDBJ whole genome shotgun (WGS) entry which is preliminary data.</text>
</comment>